<dbReference type="SUPFAM" id="SSF49899">
    <property type="entry name" value="Concanavalin A-like lectins/glucanases"/>
    <property type="match status" value="1"/>
</dbReference>
<sequence length="194" mass="21974">MSVNFHGVSEQDKRGPMGCVRFWYLLQGDCSMYIKLSQAYLSSSTQLFYDPETMYELWGNETVTGKWNHVEVSLYVTRPFKLIFLSGFNQTCTYGNIGLDDIEIFYTPCETTSTTQQQLHTTFSFNSSSTSTTKTSEEEATGLCVTDTPVPTTTNIPSHWIISQTVPHTATLKPPLHDFTIFPQDFMKPLTTTE</sequence>
<dbReference type="PROSITE" id="PS50060">
    <property type="entry name" value="MAM_2"/>
    <property type="match status" value="1"/>
</dbReference>
<evidence type="ECO:0000313" key="3">
    <source>
        <dbReference type="Proteomes" id="UP000027135"/>
    </source>
</evidence>
<dbReference type="eggNOG" id="KOG3714">
    <property type="taxonomic scope" value="Eukaryota"/>
</dbReference>
<dbReference type="Pfam" id="PF00629">
    <property type="entry name" value="MAM"/>
    <property type="match status" value="1"/>
</dbReference>
<gene>
    <name evidence="2" type="ORF">L798_07478</name>
</gene>
<evidence type="ECO:0000313" key="2">
    <source>
        <dbReference type="EMBL" id="KDR18474.1"/>
    </source>
</evidence>
<dbReference type="InterPro" id="IPR013320">
    <property type="entry name" value="ConA-like_dom_sf"/>
</dbReference>
<dbReference type="InParanoid" id="A0A067REH2"/>
<name>A0A067REH2_ZOONE</name>
<keyword evidence="3" id="KW-1185">Reference proteome</keyword>
<organism evidence="2 3">
    <name type="scientific">Zootermopsis nevadensis</name>
    <name type="common">Dampwood termite</name>
    <dbReference type="NCBI Taxonomy" id="136037"/>
    <lineage>
        <taxon>Eukaryota</taxon>
        <taxon>Metazoa</taxon>
        <taxon>Ecdysozoa</taxon>
        <taxon>Arthropoda</taxon>
        <taxon>Hexapoda</taxon>
        <taxon>Insecta</taxon>
        <taxon>Pterygota</taxon>
        <taxon>Neoptera</taxon>
        <taxon>Polyneoptera</taxon>
        <taxon>Dictyoptera</taxon>
        <taxon>Blattodea</taxon>
        <taxon>Blattoidea</taxon>
        <taxon>Termitoidae</taxon>
        <taxon>Termopsidae</taxon>
        <taxon>Zootermopsis</taxon>
    </lineage>
</organism>
<proteinExistence type="predicted"/>
<dbReference type="GO" id="GO:0016020">
    <property type="term" value="C:membrane"/>
    <property type="evidence" value="ECO:0007669"/>
    <property type="project" value="InterPro"/>
</dbReference>
<dbReference type="AlphaFoldDB" id="A0A067REH2"/>
<accession>A0A067REH2</accession>
<dbReference type="Proteomes" id="UP000027135">
    <property type="component" value="Unassembled WGS sequence"/>
</dbReference>
<evidence type="ECO:0000259" key="1">
    <source>
        <dbReference type="PROSITE" id="PS50060"/>
    </source>
</evidence>
<dbReference type="EMBL" id="KK852686">
    <property type="protein sequence ID" value="KDR18474.1"/>
    <property type="molecule type" value="Genomic_DNA"/>
</dbReference>
<reference evidence="2 3" key="1">
    <citation type="journal article" date="2014" name="Nat. Commun.">
        <title>Molecular traces of alternative social organization in a termite genome.</title>
        <authorList>
            <person name="Terrapon N."/>
            <person name="Li C."/>
            <person name="Robertson H.M."/>
            <person name="Ji L."/>
            <person name="Meng X."/>
            <person name="Booth W."/>
            <person name="Chen Z."/>
            <person name="Childers C.P."/>
            <person name="Glastad K.M."/>
            <person name="Gokhale K."/>
            <person name="Gowin J."/>
            <person name="Gronenberg W."/>
            <person name="Hermansen R.A."/>
            <person name="Hu H."/>
            <person name="Hunt B.G."/>
            <person name="Huylmans A.K."/>
            <person name="Khalil S.M."/>
            <person name="Mitchell R.D."/>
            <person name="Munoz-Torres M.C."/>
            <person name="Mustard J.A."/>
            <person name="Pan H."/>
            <person name="Reese J.T."/>
            <person name="Scharf M.E."/>
            <person name="Sun F."/>
            <person name="Vogel H."/>
            <person name="Xiao J."/>
            <person name="Yang W."/>
            <person name="Yang Z."/>
            <person name="Yang Z."/>
            <person name="Zhou J."/>
            <person name="Zhu J."/>
            <person name="Brent C.S."/>
            <person name="Elsik C.G."/>
            <person name="Goodisman M.A."/>
            <person name="Liberles D.A."/>
            <person name="Roe R.M."/>
            <person name="Vargo E.L."/>
            <person name="Vilcinskas A."/>
            <person name="Wang J."/>
            <person name="Bornberg-Bauer E."/>
            <person name="Korb J."/>
            <person name="Zhang G."/>
            <person name="Liebig J."/>
        </authorList>
    </citation>
    <scope>NUCLEOTIDE SEQUENCE [LARGE SCALE GENOMIC DNA]</scope>
    <source>
        <tissue evidence="2">Whole organism</tissue>
    </source>
</reference>
<feature type="domain" description="MAM" evidence="1">
    <location>
        <begin position="19"/>
        <end position="111"/>
    </location>
</feature>
<dbReference type="InterPro" id="IPR000998">
    <property type="entry name" value="MAM_dom"/>
</dbReference>
<protein>
    <recommendedName>
        <fullName evidence="1">MAM domain-containing protein</fullName>
    </recommendedName>
</protein>
<dbReference type="Gene3D" id="2.60.120.200">
    <property type="match status" value="1"/>
</dbReference>